<sequence length="120" mass="13186">MRVPGVLGPVWLDDNCSQWVCEILATQPTASQRVEGGQPDGSGADWQRTSGWGAINVLSMETFNRNSLARPVFLPGTVSGRLDKNRKIATGRLFLRVSEGGRVLAGTEQRRGQQSYRKLD</sequence>
<evidence type="ECO:0000313" key="1">
    <source>
        <dbReference type="EMBL" id="OLP90959.1"/>
    </source>
</evidence>
<protein>
    <submittedName>
        <fullName evidence="1">Uncharacterized protein</fullName>
    </submittedName>
</protein>
<accession>A0A1Q9D6Y4</accession>
<dbReference type="Proteomes" id="UP000186817">
    <property type="component" value="Unassembled WGS sequence"/>
</dbReference>
<evidence type="ECO:0000313" key="2">
    <source>
        <dbReference type="Proteomes" id="UP000186817"/>
    </source>
</evidence>
<name>A0A1Q9D6Y4_SYMMI</name>
<dbReference type="AlphaFoldDB" id="A0A1Q9D6Y4"/>
<gene>
    <name evidence="1" type="ORF">AK812_SmicGene27405</name>
</gene>
<proteinExistence type="predicted"/>
<comment type="caution">
    <text evidence="1">The sequence shown here is derived from an EMBL/GenBank/DDBJ whole genome shotgun (WGS) entry which is preliminary data.</text>
</comment>
<organism evidence="1 2">
    <name type="scientific">Symbiodinium microadriaticum</name>
    <name type="common">Dinoflagellate</name>
    <name type="synonym">Zooxanthella microadriatica</name>
    <dbReference type="NCBI Taxonomy" id="2951"/>
    <lineage>
        <taxon>Eukaryota</taxon>
        <taxon>Sar</taxon>
        <taxon>Alveolata</taxon>
        <taxon>Dinophyceae</taxon>
        <taxon>Suessiales</taxon>
        <taxon>Symbiodiniaceae</taxon>
        <taxon>Symbiodinium</taxon>
    </lineage>
</organism>
<keyword evidence="2" id="KW-1185">Reference proteome</keyword>
<dbReference type="EMBL" id="LSRX01000686">
    <property type="protein sequence ID" value="OLP90959.1"/>
    <property type="molecule type" value="Genomic_DNA"/>
</dbReference>
<reference evidence="1 2" key="1">
    <citation type="submission" date="2016-02" db="EMBL/GenBank/DDBJ databases">
        <title>Genome analysis of coral dinoflagellate symbionts highlights evolutionary adaptations to a symbiotic lifestyle.</title>
        <authorList>
            <person name="Aranda M."/>
            <person name="Li Y."/>
            <person name="Liew Y.J."/>
            <person name="Baumgarten S."/>
            <person name="Simakov O."/>
            <person name="Wilson M."/>
            <person name="Piel J."/>
            <person name="Ashoor H."/>
            <person name="Bougouffa S."/>
            <person name="Bajic V.B."/>
            <person name="Ryu T."/>
            <person name="Ravasi T."/>
            <person name="Bayer T."/>
            <person name="Micklem G."/>
            <person name="Kim H."/>
            <person name="Bhak J."/>
            <person name="Lajeunesse T.C."/>
            <person name="Voolstra C.R."/>
        </authorList>
    </citation>
    <scope>NUCLEOTIDE SEQUENCE [LARGE SCALE GENOMIC DNA]</scope>
    <source>
        <strain evidence="1 2">CCMP2467</strain>
    </source>
</reference>